<evidence type="ECO:0000313" key="3">
    <source>
        <dbReference type="Proteomes" id="UP001194098"/>
    </source>
</evidence>
<dbReference type="Gene3D" id="3.40.190.10">
    <property type="entry name" value="Periplasmic binding protein-like II"/>
    <property type="match status" value="1"/>
</dbReference>
<gene>
    <name evidence="2" type="ORF">HGI39_23155</name>
</gene>
<dbReference type="Pfam" id="PF01547">
    <property type="entry name" value="SBP_bac_1"/>
    <property type="match status" value="1"/>
</dbReference>
<accession>A0AAW3WFA9</accession>
<keyword evidence="1" id="KW-0812">Transmembrane</keyword>
<dbReference type="EMBL" id="JABAGV010000100">
    <property type="protein sequence ID" value="MBC2477537.1"/>
    <property type="molecule type" value="Genomic_DNA"/>
</dbReference>
<proteinExistence type="predicted"/>
<sequence>MKNKIKYAIVFSVLLLIGIVSINIFQPNKEQQVRGNIELLVNENSYEYLVECANNFMKENDRTSISVKKLENYNQIVNNNSEGSTKSKISSIAQIDRFSFDKLKLDNYEYYNKDDKLLSEYAKNFSKYRVAQVKYGDSSIGIPLTSRPLAFYVREDLLKSYGYERDSLNTWDDIIRIGKDIHEKSNGKIFIINATDQDYEDLMDLLTMETLSDGDKSTDVVKSEVQAMMKKLEDNNILNLQNGGEFLARISSINAMKEIAALDVPCTWSVNNVPSLKPGANKFFSSEGDNLLILNQSSENDKLIEKFITYVITNNKEAVKYVKEGKFFSSYLYTYNTKDIEEPVKNFTGKSPLVVLSNIEEKTPIISNYDEYIKIKQEIRANTN</sequence>
<evidence type="ECO:0000313" key="2">
    <source>
        <dbReference type="EMBL" id="MBC2477537.1"/>
    </source>
</evidence>
<evidence type="ECO:0000256" key="1">
    <source>
        <dbReference type="SAM" id="Phobius"/>
    </source>
</evidence>
<comment type="caution">
    <text evidence="2">The sequence shown here is derived from an EMBL/GenBank/DDBJ whole genome shotgun (WGS) entry which is preliminary data.</text>
</comment>
<dbReference type="RefSeq" id="WP_171779898.1">
    <property type="nucleotide sequence ID" value="NZ_JABAGV010000100.1"/>
</dbReference>
<feature type="transmembrane region" description="Helical" evidence="1">
    <location>
        <begin position="7"/>
        <end position="25"/>
    </location>
</feature>
<dbReference type="InterPro" id="IPR006059">
    <property type="entry name" value="SBP"/>
</dbReference>
<keyword evidence="1" id="KW-1133">Transmembrane helix</keyword>
<keyword evidence="1" id="KW-0472">Membrane</keyword>
<reference evidence="2" key="2">
    <citation type="journal article" date="2022" name="Nat. Biotechnol.">
        <title>Carbon-negative production of acetone and isopropanol by gas fermentation at industrial pilot scale.</title>
        <authorList>
            <person name="Liew F.E."/>
            <person name="Nogle R."/>
            <person name="Abdalla T."/>
            <person name="Rasor B.J."/>
            <person name="Canter C."/>
            <person name="Jensen R.O."/>
            <person name="Wang L."/>
            <person name="Strutz J."/>
            <person name="Chirania P."/>
            <person name="De Tissera S."/>
            <person name="Mueller A.P."/>
            <person name="Ruan Z."/>
            <person name="Gao A."/>
            <person name="Tran L."/>
            <person name="Engle N.L."/>
            <person name="Bromley J.C."/>
            <person name="Daniell J."/>
            <person name="Conrado R."/>
            <person name="Tschaplinski T.J."/>
            <person name="Giannone R.J."/>
            <person name="Hettich R.L."/>
            <person name="Karim A.S."/>
            <person name="Simpson S.D."/>
            <person name="Brown S.D."/>
            <person name="Leang C."/>
            <person name="Jewett M.C."/>
            <person name="Kopke M."/>
        </authorList>
    </citation>
    <scope>NUCLEOTIDE SEQUENCE</scope>
    <source>
        <strain evidence="2">DJ015</strain>
    </source>
</reference>
<protein>
    <submittedName>
        <fullName evidence="2">Carbohydrate ABC transporter substrate-binding protein</fullName>
    </submittedName>
</protein>
<dbReference type="AlphaFoldDB" id="A0AAW3WFA9"/>
<reference evidence="2" key="1">
    <citation type="submission" date="2020-04" db="EMBL/GenBank/DDBJ databases">
        <authorList>
            <person name="Brown S."/>
        </authorList>
    </citation>
    <scope>NUCLEOTIDE SEQUENCE</scope>
    <source>
        <strain evidence="2">DJ015</strain>
    </source>
</reference>
<name>A0AAW3WFA9_CLOBE</name>
<organism evidence="2 3">
    <name type="scientific">Clostridium beijerinckii</name>
    <name type="common">Clostridium MP</name>
    <dbReference type="NCBI Taxonomy" id="1520"/>
    <lineage>
        <taxon>Bacteria</taxon>
        <taxon>Bacillati</taxon>
        <taxon>Bacillota</taxon>
        <taxon>Clostridia</taxon>
        <taxon>Eubacteriales</taxon>
        <taxon>Clostridiaceae</taxon>
        <taxon>Clostridium</taxon>
    </lineage>
</organism>
<dbReference type="SUPFAM" id="SSF53850">
    <property type="entry name" value="Periplasmic binding protein-like II"/>
    <property type="match status" value="1"/>
</dbReference>
<dbReference type="Proteomes" id="UP001194098">
    <property type="component" value="Unassembled WGS sequence"/>
</dbReference>